<feature type="region of interest" description="Disordered" evidence="1">
    <location>
        <begin position="428"/>
        <end position="485"/>
    </location>
</feature>
<keyword evidence="4" id="KW-1185">Reference proteome</keyword>
<protein>
    <recommendedName>
        <fullName evidence="2">PE-PPE domain-containing protein</fullName>
    </recommendedName>
</protein>
<dbReference type="PROSITE" id="PS00018">
    <property type="entry name" value="EF_HAND_1"/>
    <property type="match status" value="1"/>
</dbReference>
<dbReference type="Gene3D" id="3.40.50.1820">
    <property type="entry name" value="alpha/beta hydrolase"/>
    <property type="match status" value="1"/>
</dbReference>
<accession>A0A1Y0C508</accession>
<dbReference type="RefSeq" id="WP_087077702.1">
    <property type="nucleotide sequence ID" value="NZ_CP020809.1"/>
</dbReference>
<sequence length="559" mass="57542">MSARTASYVTAGVALELAGLVGFVNVVDANAPMVRLLAATSIFIDGTKDIIPTGNSQAPDRMRGTLSGVLDQGYDYVSTPGAGGNYYVQYPRSFGVLTGLTDPTYDASRTIATQNTITAIKDARTQNPNDPIYVVGYSQGANAESEAIRQLEAEGYDTSNITFVLVGNGARNNGGLWARLPAGVYVPLIGLSFGASMNPDPNGPQVIQISKQYDGASDVPQYVLNPVAWANAALGFVYVHNGYYQDVDFDLNHDGTISSADVALAQQDPAHYIVTTNGNISDVVIRNPEGQLPLTRPLLDLGVPPEIVKALDPLLRAIIETSYNRPPNGGVYPAQPQHLELLPPVTRWEADADAVAAGLKETIHRLEALNTVHVNPISPLTADSTLPQPPGGEQLTAAKHQETTIDQGAPQGGAQLTAAKTLDAPDAAEASAGTVDQVGTSEAGQDVSGAHDAVSPPTTSDTPPAPKKPQTNVVRGPIGGSPALSGLKTVTAKINGAVTDAMTKVKDALSGNRTGNKVSPSTAGSEGTGAGANTGTTQSDTDGATSGSGSGATDNSGGS</sequence>
<feature type="domain" description="PE-PPE" evidence="2">
    <location>
        <begin position="86"/>
        <end position="323"/>
    </location>
</feature>
<name>A0A1Y0C508_9MYCO</name>
<dbReference type="AlphaFoldDB" id="A0A1Y0C508"/>
<feature type="compositionally biased region" description="Low complexity" evidence="1">
    <location>
        <begin position="452"/>
        <end position="462"/>
    </location>
</feature>
<dbReference type="SUPFAM" id="SSF53474">
    <property type="entry name" value="alpha/beta-Hydrolases"/>
    <property type="match status" value="1"/>
</dbReference>
<gene>
    <name evidence="3" type="ORF">BTO20_18085</name>
</gene>
<feature type="region of interest" description="Disordered" evidence="1">
    <location>
        <begin position="509"/>
        <end position="559"/>
    </location>
</feature>
<dbReference type="EMBL" id="CP020809">
    <property type="protein sequence ID" value="ART70222.1"/>
    <property type="molecule type" value="Genomic_DNA"/>
</dbReference>
<proteinExistence type="predicted"/>
<dbReference type="OrthoDB" id="4619454at2"/>
<evidence type="ECO:0000259" key="2">
    <source>
        <dbReference type="Pfam" id="PF08237"/>
    </source>
</evidence>
<evidence type="ECO:0000313" key="3">
    <source>
        <dbReference type="EMBL" id="ART70222.1"/>
    </source>
</evidence>
<dbReference type="InterPro" id="IPR029058">
    <property type="entry name" value="AB_hydrolase_fold"/>
</dbReference>
<dbReference type="Pfam" id="PF08237">
    <property type="entry name" value="PE-PPE"/>
    <property type="match status" value="1"/>
</dbReference>
<dbReference type="InterPro" id="IPR018247">
    <property type="entry name" value="EF_Hand_1_Ca_BS"/>
</dbReference>
<dbReference type="InterPro" id="IPR013228">
    <property type="entry name" value="PE-PPE_C"/>
</dbReference>
<evidence type="ECO:0000256" key="1">
    <source>
        <dbReference type="SAM" id="MobiDB-lite"/>
    </source>
</evidence>
<evidence type="ECO:0000313" key="4">
    <source>
        <dbReference type="Proteomes" id="UP000195331"/>
    </source>
</evidence>
<dbReference type="Proteomes" id="UP000195331">
    <property type="component" value="Chromosome"/>
</dbReference>
<reference evidence="3 4" key="1">
    <citation type="submission" date="2017-04" db="EMBL/GenBank/DDBJ databases">
        <title>Whole Genome Sequence of 1,4-Dioxane Degrading Bacterium Mycobacterium dioxanotrophicus PH-06.</title>
        <authorList>
            <person name="He Y."/>
        </authorList>
    </citation>
    <scope>NUCLEOTIDE SEQUENCE [LARGE SCALE GENOMIC DNA]</scope>
    <source>
        <strain evidence="3 4">PH-06</strain>
    </source>
</reference>
<feature type="compositionally biased region" description="Low complexity" evidence="1">
    <location>
        <begin position="533"/>
        <end position="559"/>
    </location>
</feature>
<organism evidence="3 4">
    <name type="scientific">Mycobacterium dioxanotrophicus</name>
    <dbReference type="NCBI Taxonomy" id="482462"/>
    <lineage>
        <taxon>Bacteria</taxon>
        <taxon>Bacillati</taxon>
        <taxon>Actinomycetota</taxon>
        <taxon>Actinomycetes</taxon>
        <taxon>Mycobacteriales</taxon>
        <taxon>Mycobacteriaceae</taxon>
        <taxon>Mycobacterium</taxon>
    </lineage>
</organism>
<dbReference type="KEGG" id="mdx:BTO20_18085"/>